<reference evidence="1 2" key="1">
    <citation type="submission" date="2015-01" db="EMBL/GenBank/DDBJ databases">
        <title>Evolution of Trichinella species and genotypes.</title>
        <authorList>
            <person name="Korhonen P.K."/>
            <person name="Edoardo P."/>
            <person name="Giuseppe L.R."/>
            <person name="Gasser R.B."/>
        </authorList>
    </citation>
    <scope>NUCLEOTIDE SEQUENCE [LARGE SCALE GENOMIC DNA]</scope>
    <source>
        <strain evidence="1">ISS37</strain>
    </source>
</reference>
<organism evidence="1 2">
    <name type="scientific">Trichinella nelsoni</name>
    <dbReference type="NCBI Taxonomy" id="6336"/>
    <lineage>
        <taxon>Eukaryota</taxon>
        <taxon>Metazoa</taxon>
        <taxon>Ecdysozoa</taxon>
        <taxon>Nematoda</taxon>
        <taxon>Enoplea</taxon>
        <taxon>Dorylaimia</taxon>
        <taxon>Trichinellida</taxon>
        <taxon>Trichinellidae</taxon>
        <taxon>Trichinella</taxon>
    </lineage>
</organism>
<gene>
    <name evidence="1" type="ORF">T07_9762</name>
</gene>
<proteinExistence type="predicted"/>
<keyword evidence="2" id="KW-1185">Reference proteome</keyword>
<dbReference type="AlphaFoldDB" id="A0A0V0RB59"/>
<evidence type="ECO:0000313" key="2">
    <source>
        <dbReference type="Proteomes" id="UP000054630"/>
    </source>
</evidence>
<protein>
    <submittedName>
        <fullName evidence="1">Uncharacterized protein</fullName>
    </submittedName>
</protein>
<accession>A0A0V0RB59</accession>
<name>A0A0V0RB59_9BILA</name>
<dbReference type="Proteomes" id="UP000054630">
    <property type="component" value="Unassembled WGS sequence"/>
</dbReference>
<sequence>MFDKHACYIIFVPYNINTMLKVSDYKHYTMLSLPVMFIQNNEVFWPFATIEI</sequence>
<evidence type="ECO:0000313" key="1">
    <source>
        <dbReference type="EMBL" id="KRX11751.1"/>
    </source>
</evidence>
<dbReference type="EMBL" id="JYDL01001485">
    <property type="protein sequence ID" value="KRX11751.1"/>
    <property type="molecule type" value="Genomic_DNA"/>
</dbReference>
<comment type="caution">
    <text evidence="1">The sequence shown here is derived from an EMBL/GenBank/DDBJ whole genome shotgun (WGS) entry which is preliminary data.</text>
</comment>